<dbReference type="SUPFAM" id="SSF48208">
    <property type="entry name" value="Six-hairpin glycosidases"/>
    <property type="match status" value="1"/>
</dbReference>
<dbReference type="Pfam" id="PF17389">
    <property type="entry name" value="Bac_rhamnosid6H"/>
    <property type="match status" value="1"/>
</dbReference>
<dbReference type="GO" id="GO:0016787">
    <property type="term" value="F:hydrolase activity"/>
    <property type="evidence" value="ECO:0007669"/>
    <property type="project" value="UniProtKB-KW"/>
</dbReference>
<gene>
    <name evidence="3" type="ORF">EWM62_05605</name>
</gene>
<keyword evidence="3" id="KW-0378">Hydrolase</keyword>
<protein>
    <submittedName>
        <fullName evidence="3">Glycoside hydrolase</fullName>
    </submittedName>
</protein>
<proteinExistence type="predicted"/>
<dbReference type="AlphaFoldDB" id="A0A4Q5LPT5"/>
<feature type="domain" description="Alpha-L-rhamnosidase C-terminal" evidence="2">
    <location>
        <begin position="652"/>
        <end position="720"/>
    </location>
</feature>
<dbReference type="Proteomes" id="UP000293331">
    <property type="component" value="Unassembled WGS sequence"/>
</dbReference>
<dbReference type="Gene3D" id="1.50.10.10">
    <property type="match status" value="1"/>
</dbReference>
<evidence type="ECO:0000259" key="1">
    <source>
        <dbReference type="Pfam" id="PF17389"/>
    </source>
</evidence>
<dbReference type="InterPro" id="IPR035396">
    <property type="entry name" value="Bac_rhamnosid6H"/>
</dbReference>
<comment type="caution">
    <text evidence="3">The sequence shown here is derived from an EMBL/GenBank/DDBJ whole genome shotgun (WGS) entry which is preliminary data.</text>
</comment>
<dbReference type="EMBL" id="SEWG01000002">
    <property type="protein sequence ID" value="RYU91417.1"/>
    <property type="molecule type" value="Genomic_DNA"/>
</dbReference>
<dbReference type="InterPro" id="IPR008928">
    <property type="entry name" value="6-hairpin_glycosidase_sf"/>
</dbReference>
<keyword evidence="4" id="KW-1185">Reference proteome</keyword>
<dbReference type="PANTHER" id="PTHR34987:SF2">
    <property type="entry name" value="B, PUTATIVE (AFU_ORTHOLOGUE AFUA_7G05040)-RELATED"/>
    <property type="match status" value="1"/>
</dbReference>
<dbReference type="Pfam" id="PF17390">
    <property type="entry name" value="Bac_rhamnosid_C"/>
    <property type="match status" value="1"/>
</dbReference>
<reference evidence="3 4" key="1">
    <citation type="submission" date="2019-02" db="EMBL/GenBank/DDBJ databases">
        <title>Bacterial novel species Mucilaginibacter sp. 17JY9-4 isolated from soil.</title>
        <authorList>
            <person name="Jung H.-Y."/>
        </authorList>
    </citation>
    <scope>NUCLEOTIDE SEQUENCE [LARGE SCALE GENOMIC DNA]</scope>
    <source>
        <strain evidence="3 4">17JY9-4</strain>
    </source>
</reference>
<organism evidence="3 4">
    <name type="scientific">Mucilaginibacter terrigena</name>
    <dbReference type="NCBI Taxonomy" id="2492395"/>
    <lineage>
        <taxon>Bacteria</taxon>
        <taxon>Pseudomonadati</taxon>
        <taxon>Bacteroidota</taxon>
        <taxon>Sphingobacteriia</taxon>
        <taxon>Sphingobacteriales</taxon>
        <taxon>Sphingobacteriaceae</taxon>
        <taxon>Mucilaginibacter</taxon>
    </lineage>
</organism>
<name>A0A4Q5LPT5_9SPHI</name>
<evidence type="ECO:0000259" key="2">
    <source>
        <dbReference type="Pfam" id="PF17390"/>
    </source>
</evidence>
<sequence length="764" mass="85079">MLFPVSPSRKKKINPNWKAHWIGTAAGPDTAANTWLAYRKQISITHIPARAIAKIAADSKYWLYINGKMVVFEGGLKRGPNPNDTYYDAVNIAPYLKTGQNTIAVLLWYFGKQGFSHKSSGEAGLLFDCQSKDLSILSDKTWKCTQLKAYQTAGDPKPNYRLPESNIMYDARLETGDWQSPAYNGKAMGNADEKGKAGSSPWNKLVLRPIPLWKDYGLKEYVNLKTSSSATADTLIGQLPYNAQITPYLEVEASAGNKIIICTDNYLFNNGGEPNLRAEYITKAGKQQYESLGWLNGQKVYYIIPKGIKVIKLCYRETGYDTRIAGNFTSSDPFFNKLWQKSQRTLYITMRDGYMDCPDRERAQWTGDATNESGEAFYALSPSSHALAKKWLHELIGWQRPDSSLFAPMPAGNWNVELPDQVAASVGFYGLYNYYLHTGDKQTLAELYPGAKRYLDSWKINNNGTIVFRKVGWTWGDWGDNRDLLVLFNSWYYLAIKGMHQSAIALGKTDDAAKYEALMQTFKAAYNKQFWNGTAYRDPAYKDKTDDRAQALAVVAGLADADKYPAILKIFQTEEHASPYMEKYVFEAMFKMGDVDEALARHKKRFGPMVNNPNFTTLFEGWGIGKEGFGGGTVNHAWSGGGLTVLSQYLCGIAPANAGYKIIYIMPRPGSVRSASAQIASVAGTVSSAFANTPGTFTLTANVPAGSKGIVGIPNKGYKKIWLNGYLVWQRGNYLNIANAFTDGGDTHIKFKVEGGKWDFKAVR</sequence>
<dbReference type="RefSeq" id="WP_129875676.1">
    <property type="nucleotide sequence ID" value="NZ_SEWG01000002.1"/>
</dbReference>
<evidence type="ECO:0000313" key="4">
    <source>
        <dbReference type="Proteomes" id="UP000293331"/>
    </source>
</evidence>
<feature type="domain" description="Alpha-L-rhamnosidase six-hairpin glycosidase" evidence="1">
    <location>
        <begin position="325"/>
        <end position="640"/>
    </location>
</feature>
<dbReference type="InterPro" id="IPR012341">
    <property type="entry name" value="6hp_glycosidase-like_sf"/>
</dbReference>
<dbReference type="OrthoDB" id="9815108at2"/>
<evidence type="ECO:0000313" key="3">
    <source>
        <dbReference type="EMBL" id="RYU91417.1"/>
    </source>
</evidence>
<dbReference type="Gene3D" id="2.60.120.260">
    <property type="entry name" value="Galactose-binding domain-like"/>
    <property type="match status" value="1"/>
</dbReference>
<dbReference type="PANTHER" id="PTHR34987">
    <property type="entry name" value="C, PUTATIVE (AFU_ORTHOLOGUE AFUA_3G02880)-RELATED"/>
    <property type="match status" value="1"/>
</dbReference>
<accession>A0A4Q5LPT5</accession>
<dbReference type="InterPro" id="IPR035398">
    <property type="entry name" value="Bac_rhamnosid_C"/>
</dbReference>
<dbReference type="Gene3D" id="2.60.420.10">
    <property type="entry name" value="Maltose phosphorylase, domain 3"/>
    <property type="match status" value="1"/>
</dbReference>
<dbReference type="GO" id="GO:0005975">
    <property type="term" value="P:carbohydrate metabolic process"/>
    <property type="evidence" value="ECO:0007669"/>
    <property type="project" value="InterPro"/>
</dbReference>